<dbReference type="InterPro" id="IPR023631">
    <property type="entry name" value="Amidase_dom"/>
</dbReference>
<dbReference type="Gene3D" id="3.90.1300.10">
    <property type="entry name" value="Amidase signature (AS) domain"/>
    <property type="match status" value="1"/>
</dbReference>
<organism evidence="2">
    <name type="scientific">marine metagenome</name>
    <dbReference type="NCBI Taxonomy" id="408172"/>
    <lineage>
        <taxon>unclassified sequences</taxon>
        <taxon>metagenomes</taxon>
        <taxon>ecological metagenomes</taxon>
    </lineage>
</organism>
<reference evidence="2" key="1">
    <citation type="submission" date="2018-05" db="EMBL/GenBank/DDBJ databases">
        <authorList>
            <person name="Lanie J.A."/>
            <person name="Ng W.-L."/>
            <person name="Kazmierczak K.M."/>
            <person name="Andrzejewski T.M."/>
            <person name="Davidsen T.M."/>
            <person name="Wayne K.J."/>
            <person name="Tettelin H."/>
            <person name="Glass J.I."/>
            <person name="Rusch D."/>
            <person name="Podicherti R."/>
            <person name="Tsui H.-C.T."/>
            <person name="Winkler M.E."/>
        </authorList>
    </citation>
    <scope>NUCLEOTIDE SEQUENCE</scope>
</reference>
<dbReference type="SUPFAM" id="SSF75304">
    <property type="entry name" value="Amidase signature (AS) enzymes"/>
    <property type="match status" value="1"/>
</dbReference>
<dbReference type="PANTHER" id="PTHR11895:SF7">
    <property type="entry name" value="GLUTAMYL-TRNA(GLN) AMIDOTRANSFERASE SUBUNIT A, MITOCHONDRIAL"/>
    <property type="match status" value="1"/>
</dbReference>
<feature type="non-terminal residue" evidence="2">
    <location>
        <position position="1"/>
    </location>
</feature>
<protein>
    <recommendedName>
        <fullName evidence="1">Amidase domain-containing protein</fullName>
    </recommendedName>
</protein>
<dbReference type="Pfam" id="PF01425">
    <property type="entry name" value="Amidase"/>
    <property type="match status" value="1"/>
</dbReference>
<evidence type="ECO:0000313" key="2">
    <source>
        <dbReference type="EMBL" id="SVC02733.1"/>
    </source>
</evidence>
<dbReference type="PANTHER" id="PTHR11895">
    <property type="entry name" value="TRANSAMIDASE"/>
    <property type="match status" value="1"/>
</dbReference>
<accession>A0A382IV34</accession>
<name>A0A382IV34_9ZZZZ</name>
<dbReference type="PROSITE" id="PS00571">
    <property type="entry name" value="AMIDASES"/>
    <property type="match status" value="1"/>
</dbReference>
<dbReference type="InterPro" id="IPR036928">
    <property type="entry name" value="AS_sf"/>
</dbReference>
<evidence type="ECO:0000259" key="1">
    <source>
        <dbReference type="Pfam" id="PF01425"/>
    </source>
</evidence>
<sequence>AGGSSGGEGSAIASGMSALGLGNDIGGSVRNPAFCCGIASIKPTHGRLPSYSAFEHDQNPTLASQIMLTDGPMARSVADLRTAMDVLHGRDPRDPRSVTVPMDGPSTPRRVAVVHSVPGANCHPSVIDGVRRAASALTDAGWEVVDGTPPELERCSEVWAHLLAADVAVLMEAARPILSEELSTMLDDLAERYSPALMAPHLVHSEIVRLAREWALFFVDHPVVLMPAWTEPPFEHGMDLSGNATVASDELLRCIIPPNLVGIPSVAVPVGISDGLPQGVQCVADRWRDDLALSAAVDVEMALGTITPIDPVTF</sequence>
<dbReference type="EMBL" id="UINC01069391">
    <property type="protein sequence ID" value="SVC02733.1"/>
    <property type="molecule type" value="Genomic_DNA"/>
</dbReference>
<gene>
    <name evidence="2" type="ORF">METZ01_LOCUS255587</name>
</gene>
<dbReference type="AlphaFoldDB" id="A0A382IV34"/>
<dbReference type="InterPro" id="IPR020556">
    <property type="entry name" value="Amidase_CS"/>
</dbReference>
<dbReference type="InterPro" id="IPR000120">
    <property type="entry name" value="Amidase"/>
</dbReference>
<proteinExistence type="predicted"/>
<dbReference type="GO" id="GO:0003824">
    <property type="term" value="F:catalytic activity"/>
    <property type="evidence" value="ECO:0007669"/>
    <property type="project" value="InterPro"/>
</dbReference>
<feature type="domain" description="Amidase" evidence="1">
    <location>
        <begin position="1"/>
        <end position="291"/>
    </location>
</feature>